<evidence type="ECO:0000313" key="3">
    <source>
        <dbReference type="EMBL" id="ACT17276.1"/>
    </source>
</evidence>
<proteinExistence type="predicted"/>
<keyword evidence="1" id="KW-0677">Repeat</keyword>
<evidence type="ECO:0000256" key="2">
    <source>
        <dbReference type="ARBA" id="ARBA00023043"/>
    </source>
</evidence>
<dbReference type="KEGG" id="gem:GM21_1215"/>
<keyword evidence="2" id="KW-0040">ANK repeat</keyword>
<dbReference type="SMART" id="SM00248">
    <property type="entry name" value="ANK"/>
    <property type="match status" value="3"/>
</dbReference>
<organism evidence="3">
    <name type="scientific">Geobacter sp. (strain M21)</name>
    <dbReference type="NCBI Taxonomy" id="443144"/>
    <lineage>
        <taxon>Bacteria</taxon>
        <taxon>Pseudomonadati</taxon>
        <taxon>Thermodesulfobacteriota</taxon>
        <taxon>Desulfuromonadia</taxon>
        <taxon>Geobacterales</taxon>
        <taxon>Geobacteraceae</taxon>
        <taxon>Geobacter</taxon>
    </lineage>
</organism>
<name>C6E3L1_GEOSM</name>
<sequence length="276" mass="30394">MVPTLFRSGALFLEIIAAILVISTSANTAPSFDLMPPEHYFNNPQTISLLAAALTGNTAKARECVAKGANPNDEGPKTSLYYRLRLLHYAIAVKNPEAVRTLLDVGADPELAAMGFGAAFQFVMTLEDTDMLNFLLDLRPIATLSKTTIKRMMFDLVIQPRPACLDLLLTHGAPIDCPDDADYTIMMRAVDAQDFELAQWLVSRGASVNVEAYNGVTPAYSVEFHLKKYEVGSSAHDKVLRLKELMQERGAVFPPLSPAEVRANRETKESLSLYQQ</sequence>
<dbReference type="InterPro" id="IPR051070">
    <property type="entry name" value="NF-kappa-B_inhibitor"/>
</dbReference>
<dbReference type="HOGENOM" id="CLU_077369_1_0_7"/>
<dbReference type="AlphaFoldDB" id="C6E3L1"/>
<dbReference type="SUPFAM" id="SSF48403">
    <property type="entry name" value="Ankyrin repeat"/>
    <property type="match status" value="1"/>
</dbReference>
<gene>
    <name evidence="3" type="ordered locus">GM21_1215</name>
</gene>
<evidence type="ECO:0000256" key="1">
    <source>
        <dbReference type="ARBA" id="ARBA00022737"/>
    </source>
</evidence>
<dbReference type="eggNOG" id="COG0666">
    <property type="taxonomic scope" value="Bacteria"/>
</dbReference>
<dbReference type="Pfam" id="PF13637">
    <property type="entry name" value="Ank_4"/>
    <property type="match status" value="1"/>
</dbReference>
<dbReference type="Gene3D" id="1.25.40.20">
    <property type="entry name" value="Ankyrin repeat-containing domain"/>
    <property type="match status" value="1"/>
</dbReference>
<dbReference type="PANTHER" id="PTHR46680">
    <property type="entry name" value="NF-KAPPA-B INHIBITOR ALPHA"/>
    <property type="match status" value="1"/>
</dbReference>
<protein>
    <submittedName>
        <fullName evidence="3">Ankyrin</fullName>
    </submittedName>
</protein>
<dbReference type="InterPro" id="IPR002110">
    <property type="entry name" value="Ankyrin_rpt"/>
</dbReference>
<accession>C6E3L1</accession>
<dbReference type="PANTHER" id="PTHR46680:SF1">
    <property type="entry name" value="NF-KAPPA-B INHIBITOR ALPHA"/>
    <property type="match status" value="1"/>
</dbReference>
<dbReference type="OrthoDB" id="6263982at2"/>
<dbReference type="GO" id="GO:0051059">
    <property type="term" value="F:NF-kappaB binding"/>
    <property type="evidence" value="ECO:0007669"/>
    <property type="project" value="TreeGrafter"/>
</dbReference>
<dbReference type="STRING" id="443144.GM21_1215"/>
<dbReference type="GO" id="GO:0005829">
    <property type="term" value="C:cytosol"/>
    <property type="evidence" value="ECO:0007669"/>
    <property type="project" value="TreeGrafter"/>
</dbReference>
<dbReference type="GO" id="GO:0071356">
    <property type="term" value="P:cellular response to tumor necrosis factor"/>
    <property type="evidence" value="ECO:0007669"/>
    <property type="project" value="TreeGrafter"/>
</dbReference>
<dbReference type="EMBL" id="CP001661">
    <property type="protein sequence ID" value="ACT17276.1"/>
    <property type="molecule type" value="Genomic_DNA"/>
</dbReference>
<reference evidence="3" key="1">
    <citation type="submission" date="2009-07" db="EMBL/GenBank/DDBJ databases">
        <title>Complete sequence of Geobacter sp. M21.</title>
        <authorList>
            <consortium name="US DOE Joint Genome Institute"/>
            <person name="Lucas S."/>
            <person name="Copeland A."/>
            <person name="Lapidus A."/>
            <person name="Glavina del Rio T."/>
            <person name="Dalin E."/>
            <person name="Tice H."/>
            <person name="Bruce D."/>
            <person name="Goodwin L."/>
            <person name="Pitluck S."/>
            <person name="Saunders E."/>
            <person name="Brettin T."/>
            <person name="Detter J.C."/>
            <person name="Han C."/>
            <person name="Larimer F."/>
            <person name="Land M."/>
            <person name="Hauser L."/>
            <person name="Kyrpides N."/>
            <person name="Ovchinnikova G."/>
            <person name="Lovley D."/>
        </authorList>
    </citation>
    <scope>NUCLEOTIDE SEQUENCE [LARGE SCALE GENOMIC DNA]</scope>
    <source>
        <strain evidence="3">M21</strain>
    </source>
</reference>
<dbReference type="InterPro" id="IPR036770">
    <property type="entry name" value="Ankyrin_rpt-contain_sf"/>
</dbReference>